<accession>A0A6N4TI17</accession>
<dbReference type="Pfam" id="PF00436">
    <property type="entry name" value="SSB"/>
    <property type="match status" value="1"/>
</dbReference>
<evidence type="ECO:0000256" key="2">
    <source>
        <dbReference type="PIRNR" id="PIRNR002070"/>
    </source>
</evidence>
<dbReference type="GO" id="GO:0006260">
    <property type="term" value="P:DNA replication"/>
    <property type="evidence" value="ECO:0007669"/>
    <property type="project" value="InterPro"/>
</dbReference>
<organism evidence="4 5">
    <name type="scientific">Amedibacterium intestinale</name>
    <dbReference type="NCBI Taxonomy" id="2583452"/>
    <lineage>
        <taxon>Bacteria</taxon>
        <taxon>Bacillati</taxon>
        <taxon>Bacillota</taxon>
        <taxon>Erysipelotrichia</taxon>
        <taxon>Erysipelotrichales</taxon>
        <taxon>Erysipelotrichaceae</taxon>
        <taxon>Amedibacterium</taxon>
    </lineage>
</organism>
<protein>
    <recommendedName>
        <fullName evidence="2">Single-stranded DNA-binding protein</fullName>
    </recommendedName>
</protein>
<keyword evidence="5" id="KW-1185">Reference proteome</keyword>
<evidence type="ECO:0000256" key="3">
    <source>
        <dbReference type="SAM" id="MobiDB-lite"/>
    </source>
</evidence>
<dbReference type="GO" id="GO:0003697">
    <property type="term" value="F:single-stranded DNA binding"/>
    <property type="evidence" value="ECO:0007669"/>
    <property type="project" value="InterPro"/>
</dbReference>
<proteinExistence type="predicted"/>
<dbReference type="Gene3D" id="2.40.50.140">
    <property type="entry name" value="Nucleic acid-binding proteins"/>
    <property type="match status" value="1"/>
</dbReference>
<dbReference type="InterPro" id="IPR011344">
    <property type="entry name" value="ssDNA-bd"/>
</dbReference>
<name>A0A6N4TI17_9FIRM</name>
<dbReference type="AlphaFoldDB" id="A0A6N4TI17"/>
<evidence type="ECO:0000256" key="1">
    <source>
        <dbReference type="ARBA" id="ARBA00023125"/>
    </source>
</evidence>
<dbReference type="CDD" id="cd04496">
    <property type="entry name" value="SSB_OBF"/>
    <property type="match status" value="1"/>
</dbReference>
<reference evidence="5" key="1">
    <citation type="submission" date="2019-05" db="EMBL/GenBank/DDBJ databases">
        <title>Complete genome sequencing of Absiella argi strain JCM 30884.</title>
        <authorList>
            <person name="Sakamoto M."/>
            <person name="Murakami T."/>
            <person name="Mori H."/>
        </authorList>
    </citation>
    <scope>NUCLEOTIDE SEQUENCE [LARGE SCALE GENOMIC DNA]</scope>
    <source>
        <strain evidence="5">JCM 30884</strain>
    </source>
</reference>
<dbReference type="Proteomes" id="UP000464754">
    <property type="component" value="Chromosome"/>
</dbReference>
<sequence length="138" mass="15589">MHAKFSMIGRIGSEFKKRSIEKGGFISFSIAVERPYRNAEGKRPVDFFECKASGNCMQILENYAGKGDLIFVEGRQQVNKWVSDGQPKAMVVFNVHSVELLGKKKEHSIPDTPSSYSEEGIEDDKLSSYVPEDMDYQN</sequence>
<evidence type="ECO:0000313" key="5">
    <source>
        <dbReference type="Proteomes" id="UP000464754"/>
    </source>
</evidence>
<evidence type="ECO:0000313" key="4">
    <source>
        <dbReference type="EMBL" id="BBK22640.1"/>
    </source>
</evidence>
<dbReference type="RefSeq" id="WP_163051957.1">
    <property type="nucleotide sequence ID" value="NZ_AP019695.1"/>
</dbReference>
<dbReference type="SUPFAM" id="SSF50249">
    <property type="entry name" value="Nucleic acid-binding proteins"/>
    <property type="match status" value="1"/>
</dbReference>
<dbReference type="EMBL" id="AP019695">
    <property type="protein sequence ID" value="BBK22640.1"/>
    <property type="molecule type" value="Genomic_DNA"/>
</dbReference>
<dbReference type="InterPro" id="IPR012340">
    <property type="entry name" value="NA-bd_OB-fold"/>
</dbReference>
<dbReference type="PIRSF" id="PIRSF002070">
    <property type="entry name" value="SSB"/>
    <property type="match status" value="1"/>
</dbReference>
<feature type="region of interest" description="Disordered" evidence="3">
    <location>
        <begin position="104"/>
        <end position="138"/>
    </location>
</feature>
<dbReference type="PROSITE" id="PS50935">
    <property type="entry name" value="SSB"/>
    <property type="match status" value="1"/>
</dbReference>
<dbReference type="KEGG" id="aarg:Aargi30884_15430"/>
<dbReference type="InterPro" id="IPR000424">
    <property type="entry name" value="Primosome_PriB/ssb"/>
</dbReference>
<gene>
    <name evidence="4" type="ORF">Aargi30884_15430</name>
</gene>
<keyword evidence="1 2" id="KW-0238">DNA-binding</keyword>